<dbReference type="SMART" id="SM00382">
    <property type="entry name" value="AAA"/>
    <property type="match status" value="1"/>
</dbReference>
<dbReference type="Pfam" id="PF00005">
    <property type="entry name" value="ABC_tran"/>
    <property type="match status" value="1"/>
</dbReference>
<comment type="caution">
    <text evidence="4">The sequence shown here is derived from an EMBL/GenBank/DDBJ whole genome shotgun (WGS) entry which is preliminary data.</text>
</comment>
<keyword evidence="5" id="KW-1185">Reference proteome</keyword>
<keyword evidence="2 4" id="KW-0067">ATP-binding</keyword>
<evidence type="ECO:0000313" key="4">
    <source>
        <dbReference type="EMBL" id="MEX5718238.1"/>
    </source>
</evidence>
<name>A0ABV3XCF5_9ACTN</name>
<accession>A0ABV3XCF5</accession>
<dbReference type="PANTHER" id="PTHR24221:SF654">
    <property type="entry name" value="ATP-BINDING CASSETTE SUB-FAMILY B MEMBER 6"/>
    <property type="match status" value="1"/>
</dbReference>
<dbReference type="EMBL" id="JBFNXQ010000017">
    <property type="protein sequence ID" value="MEX5718238.1"/>
    <property type="molecule type" value="Genomic_DNA"/>
</dbReference>
<dbReference type="InterPro" id="IPR027417">
    <property type="entry name" value="P-loop_NTPase"/>
</dbReference>
<evidence type="ECO:0000259" key="3">
    <source>
        <dbReference type="PROSITE" id="PS50893"/>
    </source>
</evidence>
<dbReference type="SUPFAM" id="SSF52540">
    <property type="entry name" value="P-loop containing nucleoside triphosphate hydrolases"/>
    <property type="match status" value="1"/>
</dbReference>
<evidence type="ECO:0000313" key="5">
    <source>
        <dbReference type="Proteomes" id="UP001560045"/>
    </source>
</evidence>
<sequence length="303" mass="29752">GLAAVLATAVGAAAGLAGPEVAVLGLAPLALAEPLTGLVTSLQRRGALDDARARLHAVLTAPVPADPAAPLPAPAPVREIAVTGLTAGWPGGPDVLRGLTAGASADGGWLVVRGPSGAGKSTFLAVLLAALRPRGGGYALDGVDTARLTGEAVRSRTAWLPQDAHVFASTIRANLALAAPRGALAGPDGEARMTAALTAAGLGPLLAGLPQGLDTPVGAGGTALSGGERRRLAAARALLADRDVVLLDEPTAHLDPPTAAALVRDLRAALAGRVVVCVTHDDTLEQPGDAVVRLGAAAAALAV</sequence>
<evidence type="ECO:0000256" key="2">
    <source>
        <dbReference type="ARBA" id="ARBA00022840"/>
    </source>
</evidence>
<dbReference type="RefSeq" id="WP_369204886.1">
    <property type="nucleotide sequence ID" value="NZ_JBFNXQ010000017.1"/>
</dbReference>
<dbReference type="InterPro" id="IPR003439">
    <property type="entry name" value="ABC_transporter-like_ATP-bd"/>
</dbReference>
<keyword evidence="1" id="KW-0547">Nucleotide-binding</keyword>
<dbReference type="Gene3D" id="3.40.50.300">
    <property type="entry name" value="P-loop containing nucleotide triphosphate hydrolases"/>
    <property type="match status" value="1"/>
</dbReference>
<evidence type="ECO:0000256" key="1">
    <source>
        <dbReference type="ARBA" id="ARBA00022741"/>
    </source>
</evidence>
<dbReference type="Proteomes" id="UP001560045">
    <property type="component" value="Unassembled WGS sequence"/>
</dbReference>
<dbReference type="PROSITE" id="PS50893">
    <property type="entry name" value="ABC_TRANSPORTER_2"/>
    <property type="match status" value="1"/>
</dbReference>
<feature type="non-terminal residue" evidence="4">
    <location>
        <position position="1"/>
    </location>
</feature>
<organism evidence="4 5">
    <name type="scientific">Geodermatophilus maliterrae</name>
    <dbReference type="NCBI Taxonomy" id="3162531"/>
    <lineage>
        <taxon>Bacteria</taxon>
        <taxon>Bacillati</taxon>
        <taxon>Actinomycetota</taxon>
        <taxon>Actinomycetes</taxon>
        <taxon>Geodermatophilales</taxon>
        <taxon>Geodermatophilaceae</taxon>
        <taxon>Geodermatophilus</taxon>
    </lineage>
</organism>
<reference evidence="4 5" key="1">
    <citation type="submission" date="2024-06" db="EMBL/GenBank/DDBJ databases">
        <title>Draft genome sequence of Geodermatophilus badlandi, a novel member of the Geodermatophilaceae isolated from badland sedimentary rocks in the Red desert, Wyoming, USA.</title>
        <authorList>
            <person name="Ben Tekaya S."/>
            <person name="Nouioui I."/>
            <person name="Flores G.M."/>
            <person name="Shaal M.N."/>
            <person name="Bredoire F."/>
            <person name="Basile F."/>
            <person name="Van Diepen L."/>
            <person name="Ward N.L."/>
        </authorList>
    </citation>
    <scope>NUCLEOTIDE SEQUENCE [LARGE SCALE GENOMIC DNA]</scope>
    <source>
        <strain evidence="4 5">WL48A</strain>
    </source>
</reference>
<dbReference type="GO" id="GO:0005524">
    <property type="term" value="F:ATP binding"/>
    <property type="evidence" value="ECO:0007669"/>
    <property type="project" value="UniProtKB-KW"/>
</dbReference>
<gene>
    <name evidence="4" type="ORF">ABQ292_07625</name>
</gene>
<dbReference type="InterPro" id="IPR003593">
    <property type="entry name" value="AAA+_ATPase"/>
</dbReference>
<protein>
    <submittedName>
        <fullName evidence="4">ATP-binding cassette domain-containing protein</fullName>
    </submittedName>
</protein>
<dbReference type="InterPro" id="IPR039421">
    <property type="entry name" value="Type_1_exporter"/>
</dbReference>
<feature type="domain" description="ABC transporter" evidence="3">
    <location>
        <begin position="77"/>
        <end position="303"/>
    </location>
</feature>
<dbReference type="PANTHER" id="PTHR24221">
    <property type="entry name" value="ATP-BINDING CASSETTE SUB-FAMILY B"/>
    <property type="match status" value="1"/>
</dbReference>
<proteinExistence type="predicted"/>